<reference evidence="5" key="1">
    <citation type="submission" date="2017-02" db="UniProtKB">
        <authorList>
            <consortium name="WormBaseParasite"/>
        </authorList>
    </citation>
    <scope>IDENTIFICATION</scope>
</reference>
<proteinExistence type="predicted"/>
<dbReference type="WBParaSite" id="ASIM_0002141901-mRNA-1">
    <property type="protein sequence ID" value="ASIM_0002141901-mRNA-1"/>
    <property type="gene ID" value="ASIM_0002141901"/>
</dbReference>
<feature type="compositionally biased region" description="Polar residues" evidence="1">
    <location>
        <begin position="56"/>
        <end position="79"/>
    </location>
</feature>
<feature type="region of interest" description="Disordered" evidence="1">
    <location>
        <begin position="56"/>
        <end position="87"/>
    </location>
</feature>
<dbReference type="Proteomes" id="UP000267096">
    <property type="component" value="Unassembled WGS sequence"/>
</dbReference>
<reference evidence="3 4" key="2">
    <citation type="submission" date="2018-11" db="EMBL/GenBank/DDBJ databases">
        <authorList>
            <consortium name="Pathogen Informatics"/>
        </authorList>
    </citation>
    <scope>NUCLEOTIDE SEQUENCE [LARGE SCALE GENOMIC DNA]</scope>
</reference>
<evidence type="ECO:0000256" key="2">
    <source>
        <dbReference type="SAM" id="SignalP"/>
    </source>
</evidence>
<feature type="signal peptide" evidence="2">
    <location>
        <begin position="1"/>
        <end position="24"/>
    </location>
</feature>
<keyword evidence="2" id="KW-0732">Signal</keyword>
<keyword evidence="4" id="KW-1185">Reference proteome</keyword>
<name>A0A0M3KK90_ANISI</name>
<accession>A0A0M3KK90</accession>
<evidence type="ECO:0000313" key="5">
    <source>
        <dbReference type="WBParaSite" id="ASIM_0002141901-mRNA-1"/>
    </source>
</evidence>
<feature type="chain" id="PRO_5043121497" evidence="2">
    <location>
        <begin position="25"/>
        <end position="87"/>
    </location>
</feature>
<protein>
    <submittedName>
        <fullName evidence="5">Secreted protein</fullName>
    </submittedName>
</protein>
<sequence length="87" mass="9884">MIFTSRCDLLHAVLLTVMLTEVLARSRNTATYASSKRDPNWLDAIGYLTSRRMSSGQTQWYQKGTKSTPSPPAQSTNRYQVDDQNKK</sequence>
<evidence type="ECO:0000313" key="4">
    <source>
        <dbReference type="Proteomes" id="UP000267096"/>
    </source>
</evidence>
<evidence type="ECO:0000256" key="1">
    <source>
        <dbReference type="SAM" id="MobiDB-lite"/>
    </source>
</evidence>
<gene>
    <name evidence="3" type="ORF">ASIM_LOCUS20788</name>
</gene>
<organism evidence="5">
    <name type="scientific">Anisakis simplex</name>
    <name type="common">Herring worm</name>
    <dbReference type="NCBI Taxonomy" id="6269"/>
    <lineage>
        <taxon>Eukaryota</taxon>
        <taxon>Metazoa</taxon>
        <taxon>Ecdysozoa</taxon>
        <taxon>Nematoda</taxon>
        <taxon>Chromadorea</taxon>
        <taxon>Rhabditida</taxon>
        <taxon>Spirurina</taxon>
        <taxon>Ascaridomorpha</taxon>
        <taxon>Ascaridoidea</taxon>
        <taxon>Anisakidae</taxon>
        <taxon>Anisakis</taxon>
        <taxon>Anisakis simplex complex</taxon>
    </lineage>
</organism>
<dbReference type="EMBL" id="UYRR01040697">
    <property type="protein sequence ID" value="VDK79661.1"/>
    <property type="molecule type" value="Genomic_DNA"/>
</dbReference>
<evidence type="ECO:0000313" key="3">
    <source>
        <dbReference type="EMBL" id="VDK79661.1"/>
    </source>
</evidence>
<dbReference type="AlphaFoldDB" id="A0A0M3KK90"/>